<evidence type="ECO:0000256" key="2">
    <source>
        <dbReference type="ARBA" id="ARBA00022630"/>
    </source>
</evidence>
<dbReference type="Gene3D" id="3.30.9.10">
    <property type="entry name" value="D-Amino Acid Oxidase, subunit A, domain 2"/>
    <property type="match status" value="1"/>
</dbReference>
<evidence type="ECO:0000256" key="4">
    <source>
        <dbReference type="ARBA" id="ARBA00023002"/>
    </source>
</evidence>
<dbReference type="PRINTS" id="PR00420">
    <property type="entry name" value="RNGMNOXGNASE"/>
</dbReference>
<dbReference type="GO" id="GO:0016709">
    <property type="term" value="F:oxidoreductase activity, acting on paired donors, with incorporation or reduction of molecular oxygen, NAD(P)H as one donor, and incorporation of one atom of oxygen"/>
    <property type="evidence" value="ECO:0007669"/>
    <property type="project" value="UniProtKB-ARBA"/>
</dbReference>
<reference evidence="8" key="1">
    <citation type="submission" date="2023-06" db="EMBL/GenBank/DDBJ databases">
        <title>Genome-scale phylogeny and comparative genomics of the fungal order Sordariales.</title>
        <authorList>
            <consortium name="Lawrence Berkeley National Laboratory"/>
            <person name="Hensen N."/>
            <person name="Bonometti L."/>
            <person name="Westerberg I."/>
            <person name="Brannstrom I.O."/>
            <person name="Guillou S."/>
            <person name="Cros-Aarteil S."/>
            <person name="Calhoun S."/>
            <person name="Haridas S."/>
            <person name="Kuo A."/>
            <person name="Mondo S."/>
            <person name="Pangilinan J."/>
            <person name="Riley R."/>
            <person name="LaButti K."/>
            <person name="Andreopoulos B."/>
            <person name="Lipzen A."/>
            <person name="Chen C."/>
            <person name="Yanf M."/>
            <person name="Daum C."/>
            <person name="Ng V."/>
            <person name="Clum A."/>
            <person name="Steindorff A."/>
            <person name="Ohm R."/>
            <person name="Martin F."/>
            <person name="Silar P."/>
            <person name="Natvig D."/>
            <person name="Lalanne C."/>
            <person name="Gautier V."/>
            <person name="Ament-velasquez S.L."/>
            <person name="Kruys A."/>
            <person name="Hutchinson M.I."/>
            <person name="Powell A.J."/>
            <person name="Barry K."/>
            <person name="Miller A.N."/>
            <person name="Grigoriev I.V."/>
            <person name="Debuchy R."/>
            <person name="Gladieux P."/>
            <person name="Thoren M.H."/>
            <person name="Johannesson H."/>
        </authorList>
    </citation>
    <scope>NUCLEOTIDE SEQUENCE</scope>
    <source>
        <strain evidence="8">SMH3391-2</strain>
    </source>
</reference>
<dbReference type="Proteomes" id="UP001174934">
    <property type="component" value="Unassembled WGS sequence"/>
</dbReference>
<dbReference type="SUPFAM" id="SSF52833">
    <property type="entry name" value="Thioredoxin-like"/>
    <property type="match status" value="1"/>
</dbReference>
<dbReference type="InterPro" id="IPR050641">
    <property type="entry name" value="RIFMO-like"/>
</dbReference>
<dbReference type="PANTHER" id="PTHR43004:SF16">
    <property type="entry name" value="PHENOL 2-MONOOXYGENASE FSQG"/>
    <property type="match status" value="1"/>
</dbReference>
<organism evidence="8 9">
    <name type="scientific">Bombardia bombarda</name>
    <dbReference type="NCBI Taxonomy" id="252184"/>
    <lineage>
        <taxon>Eukaryota</taxon>
        <taxon>Fungi</taxon>
        <taxon>Dikarya</taxon>
        <taxon>Ascomycota</taxon>
        <taxon>Pezizomycotina</taxon>
        <taxon>Sordariomycetes</taxon>
        <taxon>Sordariomycetidae</taxon>
        <taxon>Sordariales</taxon>
        <taxon>Lasiosphaeriaceae</taxon>
        <taxon>Bombardia</taxon>
    </lineage>
</organism>
<keyword evidence="2" id="KW-0285">Flavoprotein</keyword>
<comment type="caution">
    <text evidence="8">The sequence shown here is derived from an EMBL/GenBank/DDBJ whole genome shotgun (WGS) entry which is preliminary data.</text>
</comment>
<evidence type="ECO:0000313" key="8">
    <source>
        <dbReference type="EMBL" id="KAK0636762.1"/>
    </source>
</evidence>
<dbReference type="CDD" id="cd02979">
    <property type="entry name" value="PHOX_C"/>
    <property type="match status" value="1"/>
</dbReference>
<feature type="compositionally biased region" description="Polar residues" evidence="5">
    <location>
        <begin position="197"/>
        <end position="206"/>
    </location>
</feature>
<dbReference type="Pfam" id="PF01494">
    <property type="entry name" value="FAD_binding_3"/>
    <property type="match status" value="1"/>
</dbReference>
<evidence type="ECO:0000259" key="6">
    <source>
        <dbReference type="Pfam" id="PF01494"/>
    </source>
</evidence>
<dbReference type="GO" id="GO:0071949">
    <property type="term" value="F:FAD binding"/>
    <property type="evidence" value="ECO:0007669"/>
    <property type="project" value="InterPro"/>
</dbReference>
<protein>
    <submittedName>
        <fullName evidence="8">FAD binding domain-containing protein</fullName>
    </submittedName>
</protein>
<dbReference type="InterPro" id="IPR036249">
    <property type="entry name" value="Thioredoxin-like_sf"/>
</dbReference>
<dbReference type="SUPFAM" id="SSF51905">
    <property type="entry name" value="FAD/NAD(P)-binding domain"/>
    <property type="match status" value="1"/>
</dbReference>
<evidence type="ECO:0000313" key="9">
    <source>
        <dbReference type="Proteomes" id="UP001174934"/>
    </source>
</evidence>
<keyword evidence="4" id="KW-0560">Oxidoreductase</keyword>
<sequence>MSVNFMTDMDFNEDSSSVDNLCSSTMTAPTIVDVLIIGAGPAGLALANWFRNSDISVLLVDKKPGPTTRGQAEGLKSTTNEIFESFGIGPQVTAELWRLEEIAIWGPREDGGVGIVREQVIQDKVEELGKIRETMLQQSRVEHHMLQNLVPHSNIKIKYSTTPISVNVDITSSHKEKAYPVEVQLDKTQLDKDGIQDNATSDSNLPNERDEKEEVRAKYIVGCDGARSWLRKQLDVTLEGDLTDSVFGVVDIVPKSNFPDIRRVCYLRAATGTILLVPRSDKEVRLYIPVESGSALPDPKDLTFERIIDAARKIIAPYALEVGSVSWWSAYRVGQRVGSHFSRQNERAFLLGDAVHTHSPKAGQGMNTSVQDAYNLGWKLRLILQGHISTTTSDTSPETLLRTYELERRPVAQDLIAFDRGYLKLFAAPSSQFDTEFLRAMKFTTGLSIRYPPSCVVQLPAGCATADDLGPSLLKADVVPGKRLPDFQVVYQADGTTARIHTRMQTTGAFRLIVFAGDIAQHTHLLDKLQQLGAFLADPSGLGPLTSPSSGAVGEVAAVEVLVVHAAERDKVDFLGLPEVYRPWSETAGYDYWRVFADAESVHEGHGRVYERLEIDREKGRDVIVRPDGYVGAVLDLDDHDGVKRYFGVLGMLKGA</sequence>
<keyword evidence="9" id="KW-1185">Reference proteome</keyword>
<dbReference type="Gene3D" id="3.50.50.60">
    <property type="entry name" value="FAD/NAD(P)-binding domain"/>
    <property type="match status" value="1"/>
</dbReference>
<dbReference type="InterPro" id="IPR036188">
    <property type="entry name" value="FAD/NAD-bd_sf"/>
</dbReference>
<dbReference type="PANTHER" id="PTHR43004">
    <property type="entry name" value="TRK SYSTEM POTASSIUM UPTAKE PROTEIN"/>
    <property type="match status" value="1"/>
</dbReference>
<dbReference type="EMBL" id="JAULSR010000001">
    <property type="protein sequence ID" value="KAK0636762.1"/>
    <property type="molecule type" value="Genomic_DNA"/>
</dbReference>
<evidence type="ECO:0000256" key="1">
    <source>
        <dbReference type="ARBA" id="ARBA00007801"/>
    </source>
</evidence>
<gene>
    <name evidence="8" type="ORF">B0T17DRAFT_519869</name>
</gene>
<dbReference type="AlphaFoldDB" id="A0AA39XNZ2"/>
<accession>A0AA39XNZ2</accession>
<dbReference type="Gene3D" id="3.40.30.20">
    <property type="match status" value="1"/>
</dbReference>
<proteinExistence type="inferred from homology"/>
<dbReference type="InterPro" id="IPR038220">
    <property type="entry name" value="PHOX_C_sf"/>
</dbReference>
<evidence type="ECO:0000259" key="7">
    <source>
        <dbReference type="Pfam" id="PF07976"/>
    </source>
</evidence>
<feature type="domain" description="Phenol hydroxylase-like C-terminal dimerisation" evidence="7">
    <location>
        <begin position="449"/>
        <end position="648"/>
    </location>
</feature>
<keyword evidence="3" id="KW-0274">FAD</keyword>
<dbReference type="Pfam" id="PF07976">
    <property type="entry name" value="Phe_hydrox_dim"/>
    <property type="match status" value="1"/>
</dbReference>
<dbReference type="InterPro" id="IPR012941">
    <property type="entry name" value="Phe_hydrox_C_dim_dom"/>
</dbReference>
<evidence type="ECO:0000256" key="5">
    <source>
        <dbReference type="SAM" id="MobiDB-lite"/>
    </source>
</evidence>
<evidence type="ECO:0000256" key="3">
    <source>
        <dbReference type="ARBA" id="ARBA00022827"/>
    </source>
</evidence>
<feature type="region of interest" description="Disordered" evidence="5">
    <location>
        <begin position="190"/>
        <end position="211"/>
    </location>
</feature>
<dbReference type="InterPro" id="IPR002938">
    <property type="entry name" value="FAD-bd"/>
</dbReference>
<feature type="domain" description="FAD-binding" evidence="6">
    <location>
        <begin position="32"/>
        <end position="418"/>
    </location>
</feature>
<dbReference type="SUPFAM" id="SSF54373">
    <property type="entry name" value="FAD-linked reductases, C-terminal domain"/>
    <property type="match status" value="1"/>
</dbReference>
<name>A0AA39XNZ2_9PEZI</name>
<comment type="similarity">
    <text evidence="1">Belongs to the PheA/TfdB FAD monooxygenase family.</text>
</comment>